<name>A0ACB9LMU2_9MYRT</name>
<dbReference type="Proteomes" id="UP001057402">
    <property type="component" value="Chromosome 11"/>
</dbReference>
<protein>
    <submittedName>
        <fullName evidence="1">Uncharacterized protein</fullName>
    </submittedName>
</protein>
<dbReference type="EMBL" id="CM042890">
    <property type="protein sequence ID" value="KAI4312671.1"/>
    <property type="molecule type" value="Genomic_DNA"/>
</dbReference>
<evidence type="ECO:0000313" key="1">
    <source>
        <dbReference type="EMBL" id="KAI4312671.1"/>
    </source>
</evidence>
<reference evidence="2" key="1">
    <citation type="journal article" date="2023" name="Front. Plant Sci.">
        <title>Chromosomal-level genome assembly of Melastoma candidum provides insights into trichome evolution.</title>
        <authorList>
            <person name="Zhong Y."/>
            <person name="Wu W."/>
            <person name="Sun C."/>
            <person name="Zou P."/>
            <person name="Liu Y."/>
            <person name="Dai S."/>
            <person name="Zhou R."/>
        </authorList>
    </citation>
    <scope>NUCLEOTIDE SEQUENCE [LARGE SCALE GENOMIC DNA]</scope>
</reference>
<sequence length="166" mass="17740">MGLAASGRLWKVILQWVKSWCVSNVDAAWTALLSVDNVVVFGLLSSDANGVAGDLTATGRGHSELFQLQQGRCECGVFLHCWHFCVVAGVPDLKLENLLVDRNRDWHMLSLGSVVAGDLLNCSAGSSVLVDAVAGAAARARAETGEAETVEEERLGLWLLKMKGGF</sequence>
<comment type="caution">
    <text evidence="1">The sequence shown here is derived from an EMBL/GenBank/DDBJ whole genome shotgun (WGS) entry which is preliminary data.</text>
</comment>
<keyword evidence="2" id="KW-1185">Reference proteome</keyword>
<proteinExistence type="predicted"/>
<organism evidence="1 2">
    <name type="scientific">Melastoma candidum</name>
    <dbReference type="NCBI Taxonomy" id="119954"/>
    <lineage>
        <taxon>Eukaryota</taxon>
        <taxon>Viridiplantae</taxon>
        <taxon>Streptophyta</taxon>
        <taxon>Embryophyta</taxon>
        <taxon>Tracheophyta</taxon>
        <taxon>Spermatophyta</taxon>
        <taxon>Magnoliopsida</taxon>
        <taxon>eudicotyledons</taxon>
        <taxon>Gunneridae</taxon>
        <taxon>Pentapetalae</taxon>
        <taxon>rosids</taxon>
        <taxon>malvids</taxon>
        <taxon>Myrtales</taxon>
        <taxon>Melastomataceae</taxon>
        <taxon>Melastomatoideae</taxon>
        <taxon>Melastomateae</taxon>
        <taxon>Melastoma</taxon>
    </lineage>
</organism>
<accession>A0ACB9LMU2</accession>
<evidence type="ECO:0000313" key="2">
    <source>
        <dbReference type="Proteomes" id="UP001057402"/>
    </source>
</evidence>
<gene>
    <name evidence="1" type="ORF">MLD38_037472</name>
</gene>